<gene>
    <name evidence="1" type="ORF">CTM74_04935</name>
</gene>
<reference evidence="1 2" key="1">
    <citation type="submission" date="2017-11" db="EMBL/GenBank/DDBJ databases">
        <title>Genome sequencing of Fusobacterium periodonticum KCOM 1263.</title>
        <authorList>
            <person name="Kook J.-K."/>
            <person name="Park S.-N."/>
            <person name="Lim Y.K."/>
        </authorList>
    </citation>
    <scope>NUCLEOTIDE SEQUENCE [LARGE SCALE GENOMIC DNA]</scope>
    <source>
        <strain evidence="1 2">KCOM 1263</strain>
    </source>
</reference>
<protein>
    <submittedName>
        <fullName evidence="1">Uncharacterized protein</fullName>
    </submittedName>
</protein>
<dbReference type="AlphaFoldDB" id="A0AAD0AKK2"/>
<keyword evidence="2" id="KW-1185">Reference proteome</keyword>
<evidence type="ECO:0000313" key="2">
    <source>
        <dbReference type="Proteomes" id="UP000228552"/>
    </source>
</evidence>
<name>A0AAD0AKK2_9FUSO</name>
<dbReference type="Proteomes" id="UP000228552">
    <property type="component" value="Chromosome"/>
</dbReference>
<organism evidence="1 2">
    <name type="scientific">Fusobacterium pseudoperiodonticum</name>
    <dbReference type="NCBI Taxonomy" id="2663009"/>
    <lineage>
        <taxon>Bacteria</taxon>
        <taxon>Fusobacteriati</taxon>
        <taxon>Fusobacteriota</taxon>
        <taxon>Fusobacteriia</taxon>
        <taxon>Fusobacteriales</taxon>
        <taxon>Fusobacteriaceae</taxon>
        <taxon>Fusobacterium</taxon>
    </lineage>
</organism>
<sequence length="67" mass="7424">MITDYAKAVIKSPIPFKEGVYIGIEDNNGDLYATNRQAVIGWYNPMTQTFEVANVNAGFTVLLIGRI</sequence>
<accession>A0AAD0AKK2</accession>
<evidence type="ECO:0000313" key="1">
    <source>
        <dbReference type="EMBL" id="ATV61233.1"/>
    </source>
</evidence>
<proteinExistence type="predicted"/>
<dbReference type="EMBL" id="CP024700">
    <property type="protein sequence ID" value="ATV61233.1"/>
    <property type="molecule type" value="Genomic_DNA"/>
</dbReference>